<protein>
    <submittedName>
        <fullName evidence="2">5037_t:CDS:1</fullName>
    </submittedName>
</protein>
<dbReference type="Gene3D" id="1.10.10.60">
    <property type="entry name" value="Homeodomain-like"/>
    <property type="match status" value="1"/>
</dbReference>
<dbReference type="Proteomes" id="UP000789405">
    <property type="component" value="Unassembled WGS sequence"/>
</dbReference>
<dbReference type="AlphaFoldDB" id="A0A9N9D654"/>
<dbReference type="SUPFAM" id="SSF46689">
    <property type="entry name" value="Homeodomain-like"/>
    <property type="match status" value="1"/>
</dbReference>
<dbReference type="OrthoDB" id="2435994at2759"/>
<dbReference type="EMBL" id="CAJVPY010004831">
    <property type="protein sequence ID" value="CAG8629210.1"/>
    <property type="molecule type" value="Genomic_DNA"/>
</dbReference>
<dbReference type="GO" id="GO:0003677">
    <property type="term" value="F:DNA binding"/>
    <property type="evidence" value="ECO:0007669"/>
    <property type="project" value="InterPro"/>
</dbReference>
<keyword evidence="3" id="KW-1185">Reference proteome</keyword>
<dbReference type="Pfam" id="PF04218">
    <property type="entry name" value="CENP-B_N"/>
    <property type="match status" value="1"/>
</dbReference>
<organism evidence="2 3">
    <name type="scientific">Dentiscutata erythropus</name>
    <dbReference type="NCBI Taxonomy" id="1348616"/>
    <lineage>
        <taxon>Eukaryota</taxon>
        <taxon>Fungi</taxon>
        <taxon>Fungi incertae sedis</taxon>
        <taxon>Mucoromycota</taxon>
        <taxon>Glomeromycotina</taxon>
        <taxon>Glomeromycetes</taxon>
        <taxon>Diversisporales</taxon>
        <taxon>Gigasporaceae</taxon>
        <taxon>Dentiscutata</taxon>
    </lineage>
</organism>
<feature type="domain" description="HTH psq-type" evidence="1">
    <location>
        <begin position="15"/>
        <end position="66"/>
    </location>
</feature>
<dbReference type="InterPro" id="IPR007889">
    <property type="entry name" value="HTH_Psq"/>
</dbReference>
<evidence type="ECO:0000313" key="3">
    <source>
        <dbReference type="Proteomes" id="UP000789405"/>
    </source>
</evidence>
<gene>
    <name evidence="2" type="ORF">DERYTH_LOCUS9057</name>
</gene>
<proteinExistence type="predicted"/>
<sequence length="197" mass="23265">MARHRANLKQANITKKKKRSWNCREKLAIITYLEKNPSASKRNTAEKFGIEPKQLREWIKKKDELMHSPLHIKRLNTGRSAKYPLLETDLISWVKSLRAKQKLVSCYMVKTKAQHVYDLTQDNESVYYLTQDNESIYDLTQDDESSYDLSQDNENFYESTQDSDLIQGASLATSENYDEEVDLFYENEMVEYENIWD</sequence>
<reference evidence="2" key="1">
    <citation type="submission" date="2021-06" db="EMBL/GenBank/DDBJ databases">
        <authorList>
            <person name="Kallberg Y."/>
            <person name="Tangrot J."/>
            <person name="Rosling A."/>
        </authorList>
    </citation>
    <scope>NUCLEOTIDE SEQUENCE</scope>
    <source>
        <strain evidence="2">MA453B</strain>
    </source>
</reference>
<accession>A0A9N9D654</accession>
<dbReference type="InterPro" id="IPR009057">
    <property type="entry name" value="Homeodomain-like_sf"/>
</dbReference>
<comment type="caution">
    <text evidence="2">The sequence shown here is derived from an EMBL/GenBank/DDBJ whole genome shotgun (WGS) entry which is preliminary data.</text>
</comment>
<name>A0A9N9D654_9GLOM</name>
<evidence type="ECO:0000259" key="1">
    <source>
        <dbReference type="Pfam" id="PF04218"/>
    </source>
</evidence>
<evidence type="ECO:0000313" key="2">
    <source>
        <dbReference type="EMBL" id="CAG8629210.1"/>
    </source>
</evidence>